<name>A0A8J2LMH8_9HEXA</name>
<dbReference type="FunFam" id="3.30.200.20:FF:000705">
    <property type="entry name" value="Non-specific serine/threonine protein kinase"/>
    <property type="match status" value="1"/>
</dbReference>
<evidence type="ECO:0000256" key="2">
    <source>
        <dbReference type="ARBA" id="ARBA00012513"/>
    </source>
</evidence>
<comment type="subcellular location">
    <subcellularLocation>
        <location evidence="1">Cytoplasm</location>
    </subcellularLocation>
</comment>
<keyword evidence="8 9" id="KW-0067">ATP-binding</keyword>
<dbReference type="InterPro" id="IPR000719">
    <property type="entry name" value="Prot_kinase_dom"/>
</dbReference>
<dbReference type="Pfam" id="PF00786">
    <property type="entry name" value="PBD"/>
    <property type="match status" value="1"/>
</dbReference>
<dbReference type="PROSITE" id="PS50011">
    <property type="entry name" value="PROTEIN_KINASE_DOM"/>
    <property type="match status" value="1"/>
</dbReference>
<evidence type="ECO:0000256" key="8">
    <source>
        <dbReference type="ARBA" id="ARBA00022840"/>
    </source>
</evidence>
<evidence type="ECO:0000259" key="10">
    <source>
        <dbReference type="PROSITE" id="PS50011"/>
    </source>
</evidence>
<evidence type="ECO:0000313" key="13">
    <source>
        <dbReference type="Proteomes" id="UP000708208"/>
    </source>
</evidence>
<keyword evidence="5" id="KW-0808">Transferase</keyword>
<feature type="domain" description="Protein kinase" evidence="10">
    <location>
        <begin position="229"/>
        <end position="479"/>
    </location>
</feature>
<keyword evidence="4" id="KW-0723">Serine/threonine-protein kinase</keyword>
<keyword evidence="3" id="KW-0963">Cytoplasm</keyword>
<dbReference type="FunFam" id="1.10.510.10:FF:000011">
    <property type="entry name" value="Non-specific serine/threonine protein kinase"/>
    <property type="match status" value="1"/>
</dbReference>
<keyword evidence="6 9" id="KW-0547">Nucleotide-binding</keyword>
<dbReference type="AlphaFoldDB" id="A0A8J2LMH8"/>
<comment type="caution">
    <text evidence="12">The sequence shown here is derived from an EMBL/GenBank/DDBJ whole genome shotgun (WGS) entry which is preliminary data.</text>
</comment>
<dbReference type="Proteomes" id="UP000708208">
    <property type="component" value="Unassembled WGS sequence"/>
</dbReference>
<dbReference type="EC" id="2.7.11.1" evidence="2"/>
<organism evidence="12 13">
    <name type="scientific">Allacma fusca</name>
    <dbReference type="NCBI Taxonomy" id="39272"/>
    <lineage>
        <taxon>Eukaryota</taxon>
        <taxon>Metazoa</taxon>
        <taxon>Ecdysozoa</taxon>
        <taxon>Arthropoda</taxon>
        <taxon>Hexapoda</taxon>
        <taxon>Collembola</taxon>
        <taxon>Symphypleona</taxon>
        <taxon>Sminthuridae</taxon>
        <taxon>Allacma</taxon>
    </lineage>
</organism>
<evidence type="ECO:0000256" key="4">
    <source>
        <dbReference type="ARBA" id="ARBA00022527"/>
    </source>
</evidence>
<dbReference type="GO" id="GO:0005737">
    <property type="term" value="C:cytoplasm"/>
    <property type="evidence" value="ECO:0007669"/>
    <property type="project" value="UniProtKB-SubCell"/>
</dbReference>
<dbReference type="InterPro" id="IPR051931">
    <property type="entry name" value="PAK3-like"/>
</dbReference>
<dbReference type="PROSITE" id="PS00108">
    <property type="entry name" value="PROTEIN_KINASE_ST"/>
    <property type="match status" value="1"/>
</dbReference>
<evidence type="ECO:0000256" key="5">
    <source>
        <dbReference type="ARBA" id="ARBA00022679"/>
    </source>
</evidence>
<dbReference type="OrthoDB" id="1022360at2759"/>
<evidence type="ECO:0000256" key="9">
    <source>
        <dbReference type="PROSITE-ProRule" id="PRU10141"/>
    </source>
</evidence>
<dbReference type="InterPro" id="IPR008271">
    <property type="entry name" value="Ser/Thr_kinase_AS"/>
</dbReference>
<dbReference type="PROSITE" id="PS50108">
    <property type="entry name" value="CRIB"/>
    <property type="match status" value="1"/>
</dbReference>
<dbReference type="GO" id="GO:0004674">
    <property type="term" value="F:protein serine/threonine kinase activity"/>
    <property type="evidence" value="ECO:0007669"/>
    <property type="project" value="UniProtKB-KW"/>
</dbReference>
<dbReference type="PROSITE" id="PS00107">
    <property type="entry name" value="PROTEIN_KINASE_ATP"/>
    <property type="match status" value="1"/>
</dbReference>
<evidence type="ECO:0000256" key="7">
    <source>
        <dbReference type="ARBA" id="ARBA00022777"/>
    </source>
</evidence>
<dbReference type="InterPro" id="IPR017441">
    <property type="entry name" value="Protein_kinase_ATP_BS"/>
</dbReference>
<dbReference type="SMART" id="SM00220">
    <property type="entry name" value="S_TKc"/>
    <property type="match status" value="1"/>
</dbReference>
<dbReference type="PANTHER" id="PTHR45832">
    <property type="entry name" value="SERINE/THREONINE-PROTEIN KINASE SAMKA-RELATED-RELATED"/>
    <property type="match status" value="1"/>
</dbReference>
<sequence length="503" mass="57070">MTACGDYLNIIKEFRVFAANCELPWDGTYLGRNPGRFINMEKIKRKLGFGHKSNELEISSPSNVQHSLHVNKDKETGKWVRTGNLPDQWHNILQKELGLDALEKNPEQAIQAAKLLAYLNNNKNAHMMMPKAEEDECIDKALDDRPPLPPKKQIQQVVPKEKEEPTYINHEVTGSAPAGLKSKEQIKVDTSTVTIRSHQNQGSSSRLSDEEVMLEMRKICNHGDPYNRFQKDREVGAGASGTVFTALDRETNQRVAIKDIDLARQPKKELILNEIKVMKGFHHPNLVNFLDAYVVDDHLWVIMELLRGGPLTDVVMETVMREDQIAAVCKEVLQAIAFLHSKGVIHRDIKSDNVLLGSDGSVKVTDFGFCANVQENEKRNTMVGTPYWMAPEVVTRKQYGAKVDIWSLGIMAIEMIDGEPPYLQETPLRALYLIATTGRPHIPSWDKQTPEFQDFLDHCLEVDVDTRYSADQLLCHPFLRKAAPLKTLVPLIREAQRILHKEF</sequence>
<accession>A0A8J2LMH8</accession>
<feature type="domain" description="CRIB" evidence="11">
    <location>
        <begin position="58"/>
        <end position="71"/>
    </location>
</feature>
<evidence type="ECO:0000256" key="3">
    <source>
        <dbReference type="ARBA" id="ARBA00022490"/>
    </source>
</evidence>
<dbReference type="InterPro" id="IPR000095">
    <property type="entry name" value="CRIB_dom"/>
</dbReference>
<dbReference type="EMBL" id="CAJVCH010570396">
    <property type="protein sequence ID" value="CAG7834814.1"/>
    <property type="molecule type" value="Genomic_DNA"/>
</dbReference>
<keyword evidence="7" id="KW-0418">Kinase</keyword>
<evidence type="ECO:0000256" key="1">
    <source>
        <dbReference type="ARBA" id="ARBA00004496"/>
    </source>
</evidence>
<dbReference type="PANTHER" id="PTHR45832:SF21">
    <property type="entry name" value="NON-SPECIFIC SERINE_THREONINE PROTEIN KINASE"/>
    <property type="match status" value="1"/>
</dbReference>
<dbReference type="GO" id="GO:0005524">
    <property type="term" value="F:ATP binding"/>
    <property type="evidence" value="ECO:0007669"/>
    <property type="project" value="UniProtKB-UniRule"/>
</dbReference>
<evidence type="ECO:0000313" key="12">
    <source>
        <dbReference type="EMBL" id="CAG7834814.1"/>
    </source>
</evidence>
<protein>
    <recommendedName>
        <fullName evidence="2">non-specific serine/threonine protein kinase</fullName>
        <ecNumber evidence="2">2.7.11.1</ecNumber>
    </recommendedName>
</protein>
<evidence type="ECO:0000259" key="11">
    <source>
        <dbReference type="PROSITE" id="PS50108"/>
    </source>
</evidence>
<proteinExistence type="predicted"/>
<reference evidence="12" key="1">
    <citation type="submission" date="2021-06" db="EMBL/GenBank/DDBJ databases">
        <authorList>
            <person name="Hodson N. C."/>
            <person name="Mongue J. A."/>
            <person name="Jaron S. K."/>
        </authorList>
    </citation>
    <scope>NUCLEOTIDE SEQUENCE</scope>
</reference>
<gene>
    <name evidence="12" type="ORF">AFUS01_LOCUS44271</name>
</gene>
<dbReference type="Pfam" id="PF00069">
    <property type="entry name" value="Pkinase"/>
    <property type="match status" value="1"/>
</dbReference>
<keyword evidence="13" id="KW-1185">Reference proteome</keyword>
<feature type="binding site" evidence="9">
    <location>
        <position position="258"/>
    </location>
    <ligand>
        <name>ATP</name>
        <dbReference type="ChEBI" id="CHEBI:30616"/>
    </ligand>
</feature>
<evidence type="ECO:0000256" key="6">
    <source>
        <dbReference type="ARBA" id="ARBA00022741"/>
    </source>
</evidence>